<proteinExistence type="predicted"/>
<dbReference type="eggNOG" id="KOG0819">
    <property type="taxonomic scope" value="Eukaryota"/>
</dbReference>
<dbReference type="InterPro" id="IPR037104">
    <property type="entry name" value="Annexin_sf"/>
</dbReference>
<protein>
    <recommendedName>
        <fullName evidence="3">DUF223 domain-containing protein</fullName>
    </recommendedName>
</protein>
<evidence type="ECO:0000313" key="1">
    <source>
        <dbReference type="EMBL" id="EFH55286.1"/>
    </source>
</evidence>
<dbReference type="Gramene" id="scaffold_401023.1">
    <property type="protein sequence ID" value="scaffold_401023.1"/>
    <property type="gene ID" value="scaffold_401023.1"/>
</dbReference>
<evidence type="ECO:0000313" key="2">
    <source>
        <dbReference type="Proteomes" id="UP000008694"/>
    </source>
</evidence>
<organism evidence="2">
    <name type="scientific">Arabidopsis lyrata subsp. lyrata</name>
    <name type="common">Lyre-leaved rock-cress</name>
    <dbReference type="NCBI Taxonomy" id="81972"/>
    <lineage>
        <taxon>Eukaryota</taxon>
        <taxon>Viridiplantae</taxon>
        <taxon>Streptophyta</taxon>
        <taxon>Embryophyta</taxon>
        <taxon>Tracheophyta</taxon>
        <taxon>Spermatophyta</taxon>
        <taxon>Magnoliopsida</taxon>
        <taxon>eudicotyledons</taxon>
        <taxon>Gunneridae</taxon>
        <taxon>Pentapetalae</taxon>
        <taxon>rosids</taxon>
        <taxon>malvids</taxon>
        <taxon>Brassicales</taxon>
        <taxon>Brassicaceae</taxon>
        <taxon>Camelineae</taxon>
        <taxon>Arabidopsis</taxon>
    </lineage>
</organism>
<dbReference type="GO" id="GO:0005544">
    <property type="term" value="F:calcium-dependent phospholipid binding"/>
    <property type="evidence" value="ECO:0007669"/>
    <property type="project" value="InterPro"/>
</dbReference>
<accession>D7LFG6</accession>
<name>D7LFG6_ARALL</name>
<dbReference type="AlphaFoldDB" id="D7LFG6"/>
<evidence type="ECO:0008006" key="3">
    <source>
        <dbReference type="Google" id="ProtNLM"/>
    </source>
</evidence>
<gene>
    <name evidence="1" type="ORF">ARALYDRAFT_901522</name>
</gene>
<keyword evidence="2" id="KW-1185">Reference proteome</keyword>
<sequence length="104" mass="12205">MSEQIYLSNLARGRTIKYVRVKILSLWRVRSHKFRCKTEMLLVDEQEKKKKSIENLKVIVEISCKTSPNHLIVVRKAYCSLFHSSLEEHIASSLPFEVAMLRED</sequence>
<dbReference type="Gene3D" id="1.10.220.10">
    <property type="entry name" value="Annexin"/>
    <property type="match status" value="1"/>
</dbReference>
<dbReference type="SUPFAM" id="SSF47874">
    <property type="entry name" value="Annexin"/>
    <property type="match status" value="1"/>
</dbReference>
<dbReference type="EMBL" id="GL348716">
    <property type="protein sequence ID" value="EFH55286.1"/>
    <property type="molecule type" value="Genomic_DNA"/>
</dbReference>
<reference evidence="2" key="1">
    <citation type="journal article" date="2011" name="Nat. Genet.">
        <title>The Arabidopsis lyrata genome sequence and the basis of rapid genome size change.</title>
        <authorList>
            <person name="Hu T.T."/>
            <person name="Pattyn P."/>
            <person name="Bakker E.G."/>
            <person name="Cao J."/>
            <person name="Cheng J.-F."/>
            <person name="Clark R.M."/>
            <person name="Fahlgren N."/>
            <person name="Fawcett J.A."/>
            <person name="Grimwood J."/>
            <person name="Gundlach H."/>
            <person name="Haberer G."/>
            <person name="Hollister J.D."/>
            <person name="Ossowski S."/>
            <person name="Ottilar R.P."/>
            <person name="Salamov A.A."/>
            <person name="Schneeberger K."/>
            <person name="Spannagl M."/>
            <person name="Wang X."/>
            <person name="Yang L."/>
            <person name="Nasrallah M.E."/>
            <person name="Bergelson J."/>
            <person name="Carrington J.C."/>
            <person name="Gaut B.S."/>
            <person name="Schmutz J."/>
            <person name="Mayer K.F.X."/>
            <person name="Van de Peer Y."/>
            <person name="Grigoriev I.V."/>
            <person name="Nordborg M."/>
            <person name="Weigel D."/>
            <person name="Guo Y.-L."/>
        </authorList>
    </citation>
    <scope>NUCLEOTIDE SEQUENCE [LARGE SCALE GENOMIC DNA]</scope>
    <source>
        <strain evidence="2">cv. MN47</strain>
    </source>
</reference>
<dbReference type="HOGENOM" id="CLU_2253797_0_0_1"/>
<dbReference type="Proteomes" id="UP000008694">
    <property type="component" value="Unassembled WGS sequence"/>
</dbReference>
<dbReference type="GO" id="GO:0005509">
    <property type="term" value="F:calcium ion binding"/>
    <property type="evidence" value="ECO:0007669"/>
    <property type="project" value="InterPro"/>
</dbReference>
<dbReference type="STRING" id="81972.D7LFG6"/>